<dbReference type="EMBL" id="GBXM01080463">
    <property type="protein sequence ID" value="JAH28114.1"/>
    <property type="molecule type" value="Transcribed_RNA"/>
</dbReference>
<organism evidence="1">
    <name type="scientific">Anguilla anguilla</name>
    <name type="common">European freshwater eel</name>
    <name type="synonym">Muraena anguilla</name>
    <dbReference type="NCBI Taxonomy" id="7936"/>
    <lineage>
        <taxon>Eukaryota</taxon>
        <taxon>Metazoa</taxon>
        <taxon>Chordata</taxon>
        <taxon>Craniata</taxon>
        <taxon>Vertebrata</taxon>
        <taxon>Euteleostomi</taxon>
        <taxon>Actinopterygii</taxon>
        <taxon>Neopterygii</taxon>
        <taxon>Teleostei</taxon>
        <taxon>Anguilliformes</taxon>
        <taxon>Anguillidae</taxon>
        <taxon>Anguilla</taxon>
    </lineage>
</organism>
<reference evidence="1" key="1">
    <citation type="submission" date="2014-11" db="EMBL/GenBank/DDBJ databases">
        <authorList>
            <person name="Amaro Gonzalez C."/>
        </authorList>
    </citation>
    <scope>NUCLEOTIDE SEQUENCE</scope>
</reference>
<accession>A0A0E9RG83</accession>
<protein>
    <submittedName>
        <fullName evidence="1">Uncharacterized protein</fullName>
    </submittedName>
</protein>
<dbReference type="AlphaFoldDB" id="A0A0E9RG83"/>
<reference evidence="1" key="2">
    <citation type="journal article" date="2015" name="Fish Shellfish Immunol.">
        <title>Early steps in the European eel (Anguilla anguilla)-Vibrio vulnificus interaction in the gills: Role of the RtxA13 toxin.</title>
        <authorList>
            <person name="Callol A."/>
            <person name="Pajuelo D."/>
            <person name="Ebbesson L."/>
            <person name="Teles M."/>
            <person name="MacKenzie S."/>
            <person name="Amaro C."/>
        </authorList>
    </citation>
    <scope>NUCLEOTIDE SEQUENCE</scope>
</reference>
<sequence>MNDVLHSGLLLWVPGL</sequence>
<name>A0A0E9RG83_ANGAN</name>
<proteinExistence type="predicted"/>
<evidence type="ECO:0000313" key="1">
    <source>
        <dbReference type="EMBL" id="JAH28114.1"/>
    </source>
</evidence>